<dbReference type="Pfam" id="PF00644">
    <property type="entry name" value="PARP"/>
    <property type="match status" value="1"/>
</dbReference>
<dbReference type="PROSITE" id="PS51059">
    <property type="entry name" value="PARP_CATALYTIC"/>
    <property type="match status" value="1"/>
</dbReference>
<dbReference type="GO" id="GO:0005737">
    <property type="term" value="C:cytoplasm"/>
    <property type="evidence" value="ECO:0007669"/>
    <property type="project" value="TreeGrafter"/>
</dbReference>
<evidence type="ECO:0000256" key="1">
    <source>
        <dbReference type="ARBA" id="ARBA00004123"/>
    </source>
</evidence>
<keyword evidence="10" id="KW-1185">Reference proteome</keyword>
<dbReference type="GO" id="GO:0070212">
    <property type="term" value="P:protein poly-ADP-ribosylation"/>
    <property type="evidence" value="ECO:0007669"/>
    <property type="project" value="TreeGrafter"/>
</dbReference>
<dbReference type="SMART" id="SM00726">
    <property type="entry name" value="UIM"/>
    <property type="match status" value="3"/>
</dbReference>
<feature type="domain" description="PARP catalytic" evidence="8">
    <location>
        <begin position="185"/>
        <end position="288"/>
    </location>
</feature>
<evidence type="ECO:0000256" key="2">
    <source>
        <dbReference type="ARBA" id="ARBA00022676"/>
    </source>
</evidence>
<comment type="similarity">
    <text evidence="6">Belongs to the ARTD/PARP family.</text>
</comment>
<sequence length="288" mass="32634">MSRDEFQNRELDEEAQLLLAIQMSMDTRGAAMEDEDLQRALQQSLRDQDFQEEEVPLQRALEMSLRHPWADDGTSSAQEEVGDEMAKALDIAQLTVLAGDETSLVVACAALRKAISGNLSTMTLDGVHNFPRKMEILSSLEKKHQVTITEYDGQVHIQGFLQQPQRCQEELSQILKALHVGDRLVTLQPQQMAVLIPVAETSEEYTRVVRPFLSTLYEQTSDTEVLQVQKVQNPLLYNQYQLKKQSLRRRSPQTAIERTLYHGTTEDGAKEICHQGFNRSFCGKNGKS</sequence>
<evidence type="ECO:0000256" key="3">
    <source>
        <dbReference type="ARBA" id="ARBA00022679"/>
    </source>
</evidence>
<dbReference type="InterPro" id="IPR003903">
    <property type="entry name" value="UIM_dom"/>
</dbReference>
<dbReference type="GO" id="GO:0003950">
    <property type="term" value="F:NAD+ poly-ADP-ribosyltransferase activity"/>
    <property type="evidence" value="ECO:0007669"/>
    <property type="project" value="UniProtKB-UniRule"/>
</dbReference>
<dbReference type="GO" id="GO:0005634">
    <property type="term" value="C:nucleus"/>
    <property type="evidence" value="ECO:0007669"/>
    <property type="project" value="UniProtKB-SubCell"/>
</dbReference>
<dbReference type="GO" id="GO:0010629">
    <property type="term" value="P:negative regulation of gene expression"/>
    <property type="evidence" value="ECO:0007669"/>
    <property type="project" value="TreeGrafter"/>
</dbReference>
<accession>A0AAV6YJS3</accession>
<organism evidence="9 10">
    <name type="scientific">Engystomops pustulosus</name>
    <name type="common">Tungara frog</name>
    <name type="synonym">Physalaemus pustulosus</name>
    <dbReference type="NCBI Taxonomy" id="76066"/>
    <lineage>
        <taxon>Eukaryota</taxon>
        <taxon>Metazoa</taxon>
        <taxon>Chordata</taxon>
        <taxon>Craniata</taxon>
        <taxon>Vertebrata</taxon>
        <taxon>Euteleostomi</taxon>
        <taxon>Amphibia</taxon>
        <taxon>Batrachia</taxon>
        <taxon>Anura</taxon>
        <taxon>Neobatrachia</taxon>
        <taxon>Hyloidea</taxon>
        <taxon>Leptodactylidae</taxon>
        <taxon>Leiuperinae</taxon>
        <taxon>Engystomops</taxon>
    </lineage>
</organism>
<keyword evidence="2 7" id="KW-0328">Glycosyltransferase</keyword>
<name>A0AAV6YJS3_ENGPU</name>
<dbReference type="Pfam" id="PF02809">
    <property type="entry name" value="UIM"/>
    <property type="match status" value="3"/>
</dbReference>
<evidence type="ECO:0000313" key="10">
    <source>
        <dbReference type="Proteomes" id="UP000824782"/>
    </source>
</evidence>
<dbReference type="AlphaFoldDB" id="A0AAV6YJS3"/>
<protein>
    <recommendedName>
        <fullName evidence="7">Poly [ADP-ribose] polymerase</fullName>
        <shortName evidence="7">PARP</shortName>
        <ecNumber evidence="7">2.4.2.-</ecNumber>
    </recommendedName>
</protein>
<dbReference type="InterPro" id="IPR052056">
    <property type="entry name" value="Mono-ARTD/PARP"/>
</dbReference>
<dbReference type="Proteomes" id="UP000824782">
    <property type="component" value="Unassembled WGS sequence"/>
</dbReference>
<keyword evidence="4 7" id="KW-0520">NAD</keyword>
<proteinExistence type="inferred from homology"/>
<evidence type="ECO:0000256" key="5">
    <source>
        <dbReference type="ARBA" id="ARBA00023242"/>
    </source>
</evidence>
<feature type="non-terminal residue" evidence="9">
    <location>
        <position position="288"/>
    </location>
</feature>
<evidence type="ECO:0000256" key="6">
    <source>
        <dbReference type="ARBA" id="ARBA00024347"/>
    </source>
</evidence>
<evidence type="ECO:0000256" key="4">
    <source>
        <dbReference type="ARBA" id="ARBA00023027"/>
    </source>
</evidence>
<gene>
    <name evidence="9" type="ORF">GDO81_029796</name>
</gene>
<dbReference type="EC" id="2.4.2.-" evidence="7"/>
<comment type="subcellular location">
    <subcellularLocation>
        <location evidence="1">Nucleus</location>
    </subcellularLocation>
</comment>
<dbReference type="InterPro" id="IPR012317">
    <property type="entry name" value="Poly(ADP-ribose)pol_cat_dom"/>
</dbReference>
<evidence type="ECO:0000259" key="8">
    <source>
        <dbReference type="PROSITE" id="PS51059"/>
    </source>
</evidence>
<dbReference type="Gene3D" id="3.90.228.10">
    <property type="match status" value="1"/>
</dbReference>
<evidence type="ECO:0000313" key="9">
    <source>
        <dbReference type="EMBL" id="KAG8534975.1"/>
    </source>
</evidence>
<dbReference type="SUPFAM" id="SSF56399">
    <property type="entry name" value="ADP-ribosylation"/>
    <property type="match status" value="1"/>
</dbReference>
<keyword evidence="5" id="KW-0539">Nucleus</keyword>
<dbReference type="PROSITE" id="PS50330">
    <property type="entry name" value="UIM"/>
    <property type="match status" value="1"/>
</dbReference>
<evidence type="ECO:0000256" key="7">
    <source>
        <dbReference type="RuleBase" id="RU362114"/>
    </source>
</evidence>
<dbReference type="GO" id="GO:0003714">
    <property type="term" value="F:transcription corepressor activity"/>
    <property type="evidence" value="ECO:0007669"/>
    <property type="project" value="TreeGrafter"/>
</dbReference>
<dbReference type="PANTHER" id="PTHR14453">
    <property type="entry name" value="PARP/ZINC FINGER CCCH TYPE DOMAIN CONTAINING PROTEIN"/>
    <property type="match status" value="1"/>
</dbReference>
<reference evidence="9" key="1">
    <citation type="thesis" date="2020" institute="ProQuest LLC" country="789 East Eisenhower Parkway, Ann Arbor, MI, USA">
        <title>Comparative Genomics and Chromosome Evolution.</title>
        <authorList>
            <person name="Mudd A.B."/>
        </authorList>
    </citation>
    <scope>NUCLEOTIDE SEQUENCE</scope>
    <source>
        <strain evidence="9">237g6f4</strain>
        <tissue evidence="9">Blood</tissue>
    </source>
</reference>
<dbReference type="EMBL" id="WNYA01083293">
    <property type="protein sequence ID" value="KAG8534975.1"/>
    <property type="molecule type" value="Genomic_DNA"/>
</dbReference>
<keyword evidence="3 7" id="KW-0808">Transferase</keyword>
<comment type="caution">
    <text evidence="9">The sequence shown here is derived from an EMBL/GenBank/DDBJ whole genome shotgun (WGS) entry which is preliminary data.</text>
</comment>
<dbReference type="GO" id="GO:1990404">
    <property type="term" value="F:NAD+-protein mono-ADP-ribosyltransferase activity"/>
    <property type="evidence" value="ECO:0007669"/>
    <property type="project" value="TreeGrafter"/>
</dbReference>
<dbReference type="PANTHER" id="PTHR14453:SF94">
    <property type="entry name" value="PROTEIN MONO-ADP-RIBOSYLTRANSFERASE PARP10"/>
    <property type="match status" value="1"/>
</dbReference>